<feature type="domain" description="Zinc finger CGNR" evidence="1">
    <location>
        <begin position="143"/>
        <end position="186"/>
    </location>
</feature>
<dbReference type="SUPFAM" id="SSF160904">
    <property type="entry name" value="Jann2411-like"/>
    <property type="match status" value="1"/>
</dbReference>
<dbReference type="Proteomes" id="UP000321638">
    <property type="component" value="Unassembled WGS sequence"/>
</dbReference>
<dbReference type="InterPro" id="IPR010852">
    <property type="entry name" value="ABATE"/>
</dbReference>
<reference evidence="2 3" key="1">
    <citation type="submission" date="2019-06" db="EMBL/GenBank/DDBJ databases">
        <title>New taxonomy in bacterial strain CC-CFT640, isolated from vineyard.</title>
        <authorList>
            <person name="Lin S.-Y."/>
            <person name="Tsai C.-F."/>
            <person name="Young C.-C."/>
        </authorList>
    </citation>
    <scope>NUCLEOTIDE SEQUENCE [LARGE SCALE GENOMIC DNA]</scope>
    <source>
        <strain evidence="2 3">CC-CFT640</strain>
    </source>
</reference>
<dbReference type="PANTHER" id="PTHR35525:SF3">
    <property type="entry name" value="BLL6575 PROTEIN"/>
    <property type="match status" value="1"/>
</dbReference>
<dbReference type="EMBL" id="VDUZ01000059">
    <property type="protein sequence ID" value="TXL70435.1"/>
    <property type="molecule type" value="Genomic_DNA"/>
</dbReference>
<gene>
    <name evidence="2" type="ORF">FHP25_34480</name>
</gene>
<dbReference type="OrthoDB" id="9808437at2"/>
<evidence type="ECO:0000259" key="1">
    <source>
        <dbReference type="Pfam" id="PF11706"/>
    </source>
</evidence>
<dbReference type="Pfam" id="PF11706">
    <property type="entry name" value="zf-CGNR"/>
    <property type="match status" value="1"/>
</dbReference>
<name>A0A5C8P9S6_9HYPH</name>
<accession>A0A5C8P9S6</accession>
<dbReference type="AlphaFoldDB" id="A0A5C8P9S6"/>
<comment type="caution">
    <text evidence="2">The sequence shown here is derived from an EMBL/GenBank/DDBJ whole genome shotgun (WGS) entry which is preliminary data.</text>
</comment>
<dbReference type="InterPro" id="IPR023286">
    <property type="entry name" value="ABATE_dom_sf"/>
</dbReference>
<organism evidence="2 3">
    <name type="scientific">Vineibacter terrae</name>
    <dbReference type="NCBI Taxonomy" id="2586908"/>
    <lineage>
        <taxon>Bacteria</taxon>
        <taxon>Pseudomonadati</taxon>
        <taxon>Pseudomonadota</taxon>
        <taxon>Alphaproteobacteria</taxon>
        <taxon>Hyphomicrobiales</taxon>
        <taxon>Vineibacter</taxon>
    </lineage>
</organism>
<dbReference type="PANTHER" id="PTHR35525">
    <property type="entry name" value="BLL6575 PROTEIN"/>
    <property type="match status" value="1"/>
</dbReference>
<protein>
    <recommendedName>
        <fullName evidence="1">Zinc finger CGNR domain-containing protein</fullName>
    </recommendedName>
</protein>
<keyword evidence="3" id="KW-1185">Reference proteome</keyword>
<dbReference type="RefSeq" id="WP_147851552.1">
    <property type="nucleotide sequence ID" value="NZ_VDUZ01000059.1"/>
</dbReference>
<evidence type="ECO:0000313" key="3">
    <source>
        <dbReference type="Proteomes" id="UP000321638"/>
    </source>
</evidence>
<dbReference type="Pfam" id="PF07336">
    <property type="entry name" value="ABATE"/>
    <property type="match status" value="1"/>
</dbReference>
<evidence type="ECO:0000313" key="2">
    <source>
        <dbReference type="EMBL" id="TXL70435.1"/>
    </source>
</evidence>
<dbReference type="Gene3D" id="1.10.3300.10">
    <property type="entry name" value="Jann2411-like domain"/>
    <property type="match status" value="1"/>
</dbReference>
<proteinExistence type="predicted"/>
<dbReference type="InterPro" id="IPR021005">
    <property type="entry name" value="Znf_CGNR"/>
</dbReference>
<sequence length="186" mass="19612">MLDFANTAAGRETAAPVEHLLSPANLVAWAAHAGVLDATAKRQADAAVSADAATARKLLRDARQLRGAIYAVGAAIAHGGAPSEADLRMLKAFAEWTLGAAALASAADGGFKFDFTHAPPGIALLGRLAWSAVDLLATAPPERIKQCPGHGCGWLFLDVSKNNSRRWCDMATCGNRTKATRFRQRH</sequence>